<reference evidence="1 2" key="1">
    <citation type="submission" date="2024-01" db="EMBL/GenBank/DDBJ databases">
        <title>Complete genome of Cladobotryum mycophilum ATHUM6906.</title>
        <authorList>
            <person name="Christinaki A.C."/>
            <person name="Myridakis A.I."/>
            <person name="Kouvelis V.N."/>
        </authorList>
    </citation>
    <scope>NUCLEOTIDE SEQUENCE [LARGE SCALE GENOMIC DNA]</scope>
    <source>
        <strain evidence="1 2">ATHUM6906</strain>
    </source>
</reference>
<comment type="caution">
    <text evidence="1">The sequence shown here is derived from an EMBL/GenBank/DDBJ whole genome shotgun (WGS) entry which is preliminary data.</text>
</comment>
<evidence type="ECO:0000313" key="1">
    <source>
        <dbReference type="EMBL" id="KAK5990138.1"/>
    </source>
</evidence>
<gene>
    <name evidence="1" type="ORF">PT974_08404</name>
</gene>
<name>A0ABR0SD93_9HYPO</name>
<protein>
    <submittedName>
        <fullName evidence="1">Uncharacterized protein</fullName>
    </submittedName>
</protein>
<dbReference type="EMBL" id="JAVFKD010000014">
    <property type="protein sequence ID" value="KAK5990138.1"/>
    <property type="molecule type" value="Genomic_DNA"/>
</dbReference>
<evidence type="ECO:0000313" key="2">
    <source>
        <dbReference type="Proteomes" id="UP001338125"/>
    </source>
</evidence>
<sequence length="134" mass="15440">MPPPPTDAEMIAAFSPREIEFHEQWPDKETQEVYFKFLEKWCGRLSARITYCVPPDEFIEKLCNTKFSDPSIGRLTEDMPDGCQFIVAKIANDVQELKDPKRTFQFDIEHTDECQIVRAKLIGNAHSVVVPSYS</sequence>
<dbReference type="Proteomes" id="UP001338125">
    <property type="component" value="Unassembled WGS sequence"/>
</dbReference>
<accession>A0ABR0SD93</accession>
<proteinExistence type="predicted"/>
<keyword evidence="2" id="KW-1185">Reference proteome</keyword>
<organism evidence="1 2">
    <name type="scientific">Cladobotryum mycophilum</name>
    <dbReference type="NCBI Taxonomy" id="491253"/>
    <lineage>
        <taxon>Eukaryota</taxon>
        <taxon>Fungi</taxon>
        <taxon>Dikarya</taxon>
        <taxon>Ascomycota</taxon>
        <taxon>Pezizomycotina</taxon>
        <taxon>Sordariomycetes</taxon>
        <taxon>Hypocreomycetidae</taxon>
        <taxon>Hypocreales</taxon>
        <taxon>Hypocreaceae</taxon>
        <taxon>Cladobotryum</taxon>
    </lineage>
</organism>